<proteinExistence type="predicted"/>
<dbReference type="SMART" id="SM00382">
    <property type="entry name" value="AAA"/>
    <property type="match status" value="1"/>
</dbReference>
<dbReference type="InterPro" id="IPR008995">
    <property type="entry name" value="Mo/tungstate-bd_C_term_dom"/>
</dbReference>
<evidence type="ECO:0000256" key="4">
    <source>
        <dbReference type="ARBA" id="ARBA00022741"/>
    </source>
</evidence>
<evidence type="ECO:0000313" key="8">
    <source>
        <dbReference type="EMBL" id="SAK97017.1"/>
    </source>
</evidence>
<dbReference type="InterPro" id="IPR003593">
    <property type="entry name" value="AAA+_ATPase"/>
</dbReference>
<accession>A0A158DTG7</accession>
<reference evidence="8" key="1">
    <citation type="submission" date="2016-01" db="EMBL/GenBank/DDBJ databases">
        <authorList>
            <person name="Peeters C."/>
        </authorList>
    </citation>
    <scope>NUCLEOTIDE SEQUENCE</scope>
    <source>
        <strain evidence="8">LMG 29322</strain>
    </source>
</reference>
<dbReference type="GO" id="GO:0043190">
    <property type="term" value="C:ATP-binding cassette (ABC) transporter complex"/>
    <property type="evidence" value="ECO:0007669"/>
    <property type="project" value="InterPro"/>
</dbReference>
<dbReference type="Proteomes" id="UP000054851">
    <property type="component" value="Unassembled WGS sequence"/>
</dbReference>
<evidence type="ECO:0000256" key="1">
    <source>
        <dbReference type="ARBA" id="ARBA00022448"/>
    </source>
</evidence>
<feature type="domain" description="ABC transporter" evidence="7">
    <location>
        <begin position="28"/>
        <end position="258"/>
    </location>
</feature>
<dbReference type="FunFam" id="3.40.50.300:FF:000133">
    <property type="entry name" value="Spermidine/putrescine import ATP-binding protein PotA"/>
    <property type="match status" value="1"/>
</dbReference>
<evidence type="ECO:0000256" key="3">
    <source>
        <dbReference type="ARBA" id="ARBA00022519"/>
    </source>
</evidence>
<dbReference type="SUPFAM" id="SSF50331">
    <property type="entry name" value="MOP-like"/>
    <property type="match status" value="1"/>
</dbReference>
<dbReference type="InterPro" id="IPR050093">
    <property type="entry name" value="ABC_SmlMolc_Importer"/>
</dbReference>
<dbReference type="PROSITE" id="PS00211">
    <property type="entry name" value="ABC_TRANSPORTER_1"/>
    <property type="match status" value="1"/>
</dbReference>
<dbReference type="EMBL" id="FCOA02000055">
    <property type="protein sequence ID" value="SAK97017.1"/>
    <property type="molecule type" value="Genomic_DNA"/>
</dbReference>
<dbReference type="GO" id="GO:0016887">
    <property type="term" value="F:ATP hydrolysis activity"/>
    <property type="evidence" value="ECO:0007669"/>
    <property type="project" value="InterPro"/>
</dbReference>
<dbReference type="PROSITE" id="PS50893">
    <property type="entry name" value="ABC_TRANSPORTER_2"/>
    <property type="match status" value="1"/>
</dbReference>
<dbReference type="Pfam" id="PF08402">
    <property type="entry name" value="TOBE_2"/>
    <property type="match status" value="1"/>
</dbReference>
<comment type="caution">
    <text evidence="8">The sequence shown here is derived from an EMBL/GenBank/DDBJ whole genome shotgun (WGS) entry which is preliminary data.</text>
</comment>
<keyword evidence="9" id="KW-1185">Reference proteome</keyword>
<keyword evidence="2" id="KW-1003">Cell membrane</keyword>
<dbReference type="GO" id="GO:0005524">
    <property type="term" value="F:ATP binding"/>
    <property type="evidence" value="ECO:0007669"/>
    <property type="project" value="UniProtKB-KW"/>
</dbReference>
<evidence type="ECO:0000256" key="6">
    <source>
        <dbReference type="SAM" id="MobiDB-lite"/>
    </source>
</evidence>
<dbReference type="GO" id="GO:0015847">
    <property type="term" value="P:putrescine transport"/>
    <property type="evidence" value="ECO:0007669"/>
    <property type="project" value="UniProtKB-ARBA"/>
</dbReference>
<organism evidence="8 9">
    <name type="scientific">Caballeronia hypogeia</name>
    <dbReference type="NCBI Taxonomy" id="1777140"/>
    <lineage>
        <taxon>Bacteria</taxon>
        <taxon>Pseudomonadati</taxon>
        <taxon>Pseudomonadota</taxon>
        <taxon>Betaproteobacteria</taxon>
        <taxon>Burkholderiales</taxon>
        <taxon>Burkholderiaceae</taxon>
        <taxon>Caballeronia</taxon>
    </lineage>
</organism>
<dbReference type="PANTHER" id="PTHR42781:SF4">
    <property type="entry name" value="SPERMIDINE_PUTRESCINE IMPORT ATP-BINDING PROTEIN POTA"/>
    <property type="match status" value="1"/>
</dbReference>
<dbReference type="STRING" id="1777140.AWB79_07407"/>
<name>A0A158DTG7_9BURK</name>
<dbReference type="AlphaFoldDB" id="A0A158DTG7"/>
<keyword evidence="4" id="KW-0547">Nucleotide-binding</keyword>
<feature type="region of interest" description="Disordered" evidence="6">
    <location>
        <begin position="1"/>
        <end position="26"/>
    </location>
</feature>
<keyword evidence="5" id="KW-0067">ATP-binding</keyword>
<dbReference type="InterPro" id="IPR003439">
    <property type="entry name" value="ABC_transporter-like_ATP-bd"/>
</dbReference>
<dbReference type="Gene3D" id="3.40.50.300">
    <property type="entry name" value="P-loop containing nucleotide triphosphate hydrolases"/>
    <property type="match status" value="1"/>
</dbReference>
<evidence type="ECO:0000256" key="2">
    <source>
        <dbReference type="ARBA" id="ARBA00022475"/>
    </source>
</evidence>
<evidence type="ECO:0000256" key="5">
    <source>
        <dbReference type="ARBA" id="ARBA00022840"/>
    </source>
</evidence>
<keyword evidence="3" id="KW-0472">Membrane</keyword>
<sequence length="385" mass="42021">MSDTLELQQPESGQRTAAGSHSDEQTKLRVRGLRKTYGAVTALESADLDLEKGEFVTLLGPSGSGKTTLLMAVAGLSEPEAGEIWIDGNLATYLPAHKRDLGMVFQNYALFPHMSIAENIAFPLKMRRFPTEKIQSAVSRALALVHLSSVAHRLPTQLSGGQQQRIAVARALVYEPSIILMDEPLGALDKNLRDDMQLEIKHLHEQLGGTFLYVTHDQEEALTMSDRVCLMNHARIEQLGTPHELYFSPATLFAAKFIGESNLLRGVVGRPVNESCKEVHVYEGCVLVAKTSLPAGHGVNVVTRPEWLSPDRDALHMNKLVGEVLEVILSGAVTKAFVKLPNDSVVKVSSLTSPTSHRFHKGDVVTLSCSSDSALIFDEITGKRA</sequence>
<dbReference type="OrthoDB" id="5298774at2"/>
<gene>
    <name evidence="8" type="ORF">AWB79_07407</name>
</gene>
<dbReference type="RefSeq" id="WP_082862584.1">
    <property type="nucleotide sequence ID" value="NZ_FCOA02000055.1"/>
</dbReference>
<dbReference type="InterPro" id="IPR013611">
    <property type="entry name" value="Transp-assoc_OB_typ2"/>
</dbReference>
<keyword evidence="1" id="KW-0813">Transport</keyword>
<dbReference type="PANTHER" id="PTHR42781">
    <property type="entry name" value="SPERMIDINE/PUTRESCINE IMPORT ATP-BINDING PROTEIN POTA"/>
    <property type="match status" value="1"/>
</dbReference>
<evidence type="ECO:0000259" key="7">
    <source>
        <dbReference type="PROSITE" id="PS50893"/>
    </source>
</evidence>
<dbReference type="Pfam" id="PF00005">
    <property type="entry name" value="ABC_tran"/>
    <property type="match status" value="1"/>
</dbReference>
<dbReference type="InterPro" id="IPR027417">
    <property type="entry name" value="P-loop_NTPase"/>
</dbReference>
<protein>
    <submittedName>
        <fullName evidence="8">Spermidine/putrescine ABC transporter ATPase</fullName>
    </submittedName>
</protein>
<dbReference type="GO" id="GO:0022857">
    <property type="term" value="F:transmembrane transporter activity"/>
    <property type="evidence" value="ECO:0007669"/>
    <property type="project" value="InterPro"/>
</dbReference>
<feature type="compositionally biased region" description="Polar residues" evidence="6">
    <location>
        <begin position="1"/>
        <end position="19"/>
    </location>
</feature>
<evidence type="ECO:0000313" key="9">
    <source>
        <dbReference type="Proteomes" id="UP000054851"/>
    </source>
</evidence>
<dbReference type="SUPFAM" id="SSF52540">
    <property type="entry name" value="P-loop containing nucleoside triphosphate hydrolases"/>
    <property type="match status" value="1"/>
</dbReference>
<dbReference type="InterPro" id="IPR017871">
    <property type="entry name" value="ABC_transporter-like_CS"/>
</dbReference>
<keyword evidence="3" id="KW-0997">Cell inner membrane</keyword>